<proteinExistence type="predicted"/>
<dbReference type="AlphaFoldDB" id="A0A3P3XM68"/>
<sequence length="593" mass="66208">MTKYFKYYVFSILISILLVLGCKNITQTNPTSDTSTDNNTIFNITSMRRDTTTNVIEVRIDTFPSTWGNWQMYLNGKEVSMEGNAGEIVVRPNAALDSAPTGLFIGTLPWLTGLDGIDFPMEGALQFYIPGKGYSNKFYYNLKDQTFDDDSSADTTHNWINHYGDLVIENNETRSIENEKYFQQGNIYVNDNSKLIIKNSQLMMGRGDVPTIHVYIIVAPNASVEIENSKIFPDSGLVCVLNKGNVTITDSPTSIHYFDMSDGAHLTMINSEMVFTIGGLLQVTGGETTVVNSTIGALGLKVPANAHLNVSNLSSGVYFDSWDVHSMIPEADYTLTLTKTQILKDDFTGDLEHGPYERGWIFFLDPDAHVRIANSELRKVFIDVIDDNATFENLKVGIPSSLKYRDIELTNVTVMGQWPFYIKDSKVTINNSNYLFLQPTGTSTVSVNDSHICEFIPREFSGTMEFRNGLWTTAGEIIGDVAYHSMSNDFSIKGSLKIGDGIQDNLQWKDATVTREYDIHVVKKDGTPLSGVLVQMDGQNVSTDSDGKAKISIQFDEYNFKQNMILKISLPNNTTTETEISFFSETPIKVIIE</sequence>
<name>A0A3P3XM68_9SPIR</name>
<accession>A0A3P3XM68</accession>
<gene>
    <name evidence="1" type="ORF">SPIRO4BDMA_20002</name>
</gene>
<dbReference type="EMBL" id="FWDO01000002">
    <property type="protein sequence ID" value="SLM17348.1"/>
    <property type="molecule type" value="Genomic_DNA"/>
</dbReference>
<organism evidence="1">
    <name type="scientific">uncultured spirochete</name>
    <dbReference type="NCBI Taxonomy" id="156406"/>
    <lineage>
        <taxon>Bacteria</taxon>
        <taxon>Pseudomonadati</taxon>
        <taxon>Spirochaetota</taxon>
        <taxon>Spirochaetia</taxon>
        <taxon>Spirochaetales</taxon>
        <taxon>environmental samples</taxon>
    </lineage>
</organism>
<reference evidence="1" key="1">
    <citation type="submission" date="2017-02" db="EMBL/GenBank/DDBJ databases">
        <authorList>
            <person name="Regsiter A."/>
            <person name="William W."/>
        </authorList>
    </citation>
    <scope>NUCLEOTIDE SEQUENCE</scope>
    <source>
        <strain evidence="1">BdmA 4</strain>
    </source>
</reference>
<protein>
    <submittedName>
        <fullName evidence="1">Uncharacterized protein</fullName>
    </submittedName>
</protein>
<dbReference type="PROSITE" id="PS51257">
    <property type="entry name" value="PROKAR_LIPOPROTEIN"/>
    <property type="match status" value="1"/>
</dbReference>
<evidence type="ECO:0000313" key="1">
    <source>
        <dbReference type="EMBL" id="SLM17348.1"/>
    </source>
</evidence>